<dbReference type="InterPro" id="IPR041489">
    <property type="entry name" value="PDZ_6"/>
</dbReference>
<evidence type="ECO:0000256" key="1">
    <source>
        <dbReference type="SAM" id="SignalP"/>
    </source>
</evidence>
<dbReference type="GO" id="GO:0006508">
    <property type="term" value="P:proteolysis"/>
    <property type="evidence" value="ECO:0007669"/>
    <property type="project" value="UniProtKB-KW"/>
</dbReference>
<dbReference type="Proteomes" id="UP000700732">
    <property type="component" value="Unassembled WGS sequence"/>
</dbReference>
<sequence length="476" mass="51960">MKFHFWRSALALLASGAFLMTSCKDAENVAPVTSLSETASDADVNKWVLDTMSTWYYWNDKLPANPNLAQDPESFFESLLYKNPSDGDRFSWIQKSADELRSSLSGSTKTDGMEFQLYRQPGGTNALVGSVLYVLPGSPADKAGIKRGDLFTSLNGQPLTTTNYGDLFGSLGDVRSYGFSTVQNGQLSNTSTPKQVTATVFQENPVFKDSVYTMGGKTIGYLVYNQFINGPGGFDDHSYDQQVDNVFAKFKARGVNELVLDLRYNPGGSVTAAVNLASLISPKATNSTIFASYEYNKAFMDYIRSEGAIDQLRYPFVSKAQNIGSNLQRVFVLTTGRTASASELVINGLKPYMNVVTIGDTTVGKNVGSQTFYDPTGRIKWGIQPIITKIFNAKGQSDYTNGFAPNTLAFEPLNPKAFGDITETMLGEAFYQITGSRTARRGAVSGPVLQEVRSSIERKAAGSNMFLPDNLPVPHK</sequence>
<dbReference type="PANTHER" id="PTHR32060">
    <property type="entry name" value="TAIL-SPECIFIC PROTEASE"/>
    <property type="match status" value="1"/>
</dbReference>
<feature type="signal peptide" evidence="1">
    <location>
        <begin position="1"/>
        <end position="26"/>
    </location>
</feature>
<dbReference type="InterPro" id="IPR005151">
    <property type="entry name" value="Tail-specific_protease"/>
</dbReference>
<comment type="caution">
    <text evidence="3">The sequence shown here is derived from an EMBL/GenBank/DDBJ whole genome shotgun (WGS) entry which is preliminary data.</text>
</comment>
<feature type="domain" description="Tail specific protease" evidence="2">
    <location>
        <begin position="193"/>
        <end position="390"/>
    </location>
</feature>
<dbReference type="RefSeq" id="WP_317171196.1">
    <property type="nucleotide sequence ID" value="NZ_VFIA01000055.1"/>
</dbReference>
<reference evidence="3 4" key="1">
    <citation type="submission" date="2019-06" db="EMBL/GenBank/DDBJ databases">
        <title>Spirosoma utsteinense sp. nov. isolated from Antarctic ice-free soils.</title>
        <authorList>
            <person name="Tahon G."/>
        </authorList>
    </citation>
    <scope>NUCLEOTIDE SEQUENCE [LARGE SCALE GENOMIC DNA]</scope>
    <source>
        <strain evidence="3 4">LMG 31447</strain>
    </source>
</reference>
<dbReference type="InterPro" id="IPR036034">
    <property type="entry name" value="PDZ_sf"/>
</dbReference>
<dbReference type="SUPFAM" id="SSF52096">
    <property type="entry name" value="ClpP/crotonase"/>
    <property type="match status" value="1"/>
</dbReference>
<dbReference type="Gene3D" id="2.30.42.10">
    <property type="match status" value="1"/>
</dbReference>
<dbReference type="Pfam" id="PF03572">
    <property type="entry name" value="Peptidase_S41"/>
    <property type="match status" value="1"/>
</dbReference>
<keyword evidence="4" id="KW-1185">Reference proteome</keyword>
<dbReference type="InterPro" id="IPR029045">
    <property type="entry name" value="ClpP/crotonase-like_dom_sf"/>
</dbReference>
<protein>
    <submittedName>
        <fullName evidence="3">C-terminal processing protease CtpA/Prc</fullName>
    </submittedName>
</protein>
<dbReference type="Gene3D" id="3.30.750.170">
    <property type="match status" value="1"/>
</dbReference>
<dbReference type="Pfam" id="PF17820">
    <property type="entry name" value="PDZ_6"/>
    <property type="match status" value="1"/>
</dbReference>
<dbReference type="CDD" id="cd07561">
    <property type="entry name" value="Peptidase_S41_CPP_like"/>
    <property type="match status" value="1"/>
</dbReference>
<evidence type="ECO:0000259" key="2">
    <source>
        <dbReference type="SMART" id="SM00245"/>
    </source>
</evidence>
<dbReference type="EMBL" id="VFIA01000055">
    <property type="protein sequence ID" value="MBC3794695.1"/>
    <property type="molecule type" value="Genomic_DNA"/>
</dbReference>
<dbReference type="PANTHER" id="PTHR32060:SF30">
    <property type="entry name" value="CARBOXY-TERMINAL PROCESSING PROTEASE CTPA"/>
    <property type="match status" value="1"/>
</dbReference>
<name>A0ABR6WFB6_9BACT</name>
<dbReference type="Gene3D" id="3.90.226.10">
    <property type="entry name" value="2-enoyl-CoA Hydratase, Chain A, domain 1"/>
    <property type="match status" value="1"/>
</dbReference>
<keyword evidence="1" id="KW-0732">Signal</keyword>
<dbReference type="SMART" id="SM00245">
    <property type="entry name" value="TSPc"/>
    <property type="match status" value="1"/>
</dbReference>
<dbReference type="GO" id="GO:0008233">
    <property type="term" value="F:peptidase activity"/>
    <property type="evidence" value="ECO:0007669"/>
    <property type="project" value="UniProtKB-KW"/>
</dbReference>
<feature type="chain" id="PRO_5046264511" evidence="1">
    <location>
        <begin position="27"/>
        <end position="476"/>
    </location>
</feature>
<keyword evidence="3" id="KW-0645">Protease</keyword>
<dbReference type="Pfam" id="PF18294">
    <property type="entry name" value="Pept_S41_N"/>
    <property type="match status" value="1"/>
</dbReference>
<dbReference type="SUPFAM" id="SSF50156">
    <property type="entry name" value="PDZ domain-like"/>
    <property type="match status" value="1"/>
</dbReference>
<accession>A0ABR6WFB6</accession>
<dbReference type="PROSITE" id="PS51257">
    <property type="entry name" value="PROKAR_LIPOPROTEIN"/>
    <property type="match status" value="1"/>
</dbReference>
<keyword evidence="3" id="KW-0378">Hydrolase</keyword>
<gene>
    <name evidence="3" type="ORF">FH603_5227</name>
</gene>
<proteinExistence type="predicted"/>
<evidence type="ECO:0000313" key="4">
    <source>
        <dbReference type="Proteomes" id="UP000700732"/>
    </source>
</evidence>
<organism evidence="3 4">
    <name type="scientific">Spirosoma utsteinense</name>
    <dbReference type="NCBI Taxonomy" id="2585773"/>
    <lineage>
        <taxon>Bacteria</taxon>
        <taxon>Pseudomonadati</taxon>
        <taxon>Bacteroidota</taxon>
        <taxon>Cytophagia</taxon>
        <taxon>Cytophagales</taxon>
        <taxon>Cytophagaceae</taxon>
        <taxon>Spirosoma</taxon>
    </lineage>
</organism>
<evidence type="ECO:0000313" key="3">
    <source>
        <dbReference type="EMBL" id="MBC3794695.1"/>
    </source>
</evidence>
<dbReference type="InterPro" id="IPR041613">
    <property type="entry name" value="Pept_S41_N"/>
</dbReference>